<organism evidence="1 2">
    <name type="scientific">Aspergillus sclerotialis</name>
    <dbReference type="NCBI Taxonomy" id="2070753"/>
    <lineage>
        <taxon>Eukaryota</taxon>
        <taxon>Fungi</taxon>
        <taxon>Dikarya</taxon>
        <taxon>Ascomycota</taxon>
        <taxon>Pezizomycotina</taxon>
        <taxon>Eurotiomycetes</taxon>
        <taxon>Eurotiomycetidae</taxon>
        <taxon>Eurotiales</taxon>
        <taxon>Aspergillaceae</taxon>
        <taxon>Aspergillus</taxon>
        <taxon>Aspergillus subgen. Polypaecilum</taxon>
    </lineage>
</organism>
<proteinExistence type="predicted"/>
<reference evidence="2" key="1">
    <citation type="submission" date="2017-02" db="EMBL/GenBank/DDBJ databases">
        <authorList>
            <person name="Tafer H."/>
            <person name="Lopandic K."/>
        </authorList>
    </citation>
    <scope>NUCLEOTIDE SEQUENCE [LARGE SCALE GENOMIC DNA]</scope>
    <source>
        <strain evidence="2">CBS 366.77</strain>
    </source>
</reference>
<name>A0A3A2ZIV0_9EURO</name>
<dbReference type="InterPro" id="IPR021838">
    <property type="entry name" value="DUF3431"/>
</dbReference>
<gene>
    <name evidence="1" type="ORF">PHISCL_04568</name>
</gene>
<protein>
    <submittedName>
        <fullName evidence="1">Uncharacterized protein</fullName>
    </submittedName>
</protein>
<dbReference type="PANTHER" id="PTHR37490:SF2">
    <property type="match status" value="1"/>
</dbReference>
<dbReference type="STRING" id="2070753.A0A3A2ZIV0"/>
<keyword evidence="2" id="KW-1185">Reference proteome</keyword>
<evidence type="ECO:0000313" key="2">
    <source>
        <dbReference type="Proteomes" id="UP000266188"/>
    </source>
</evidence>
<dbReference type="Proteomes" id="UP000266188">
    <property type="component" value="Unassembled WGS sequence"/>
</dbReference>
<evidence type="ECO:0000313" key="1">
    <source>
        <dbReference type="EMBL" id="RJE23078.1"/>
    </source>
</evidence>
<dbReference type="PANTHER" id="PTHR37490">
    <property type="entry name" value="EXPRESSED PROTEIN"/>
    <property type="match status" value="1"/>
</dbReference>
<dbReference type="EMBL" id="MVGC01000136">
    <property type="protein sequence ID" value="RJE23078.1"/>
    <property type="molecule type" value="Genomic_DNA"/>
</dbReference>
<dbReference type="OrthoDB" id="426718at2759"/>
<dbReference type="Pfam" id="PF11913">
    <property type="entry name" value="DUF3431"/>
    <property type="match status" value="1"/>
</dbReference>
<dbReference type="AlphaFoldDB" id="A0A3A2ZIV0"/>
<comment type="caution">
    <text evidence="1">The sequence shown here is derived from an EMBL/GenBank/DDBJ whole genome shotgun (WGS) entry which is preliminary data.</text>
</comment>
<accession>A0A3A2ZIV0</accession>
<sequence>MAKTKDEDVTWVLDYCKEHKSIPFIYTTAEPPEPHLQVPHTTRGREVGAYLSYITDYYDHLPRYSIFIHANHDQWHNDLFGPETSSLLPNLRLQSISAHGFINLRCTLEPGCPISVNPTTPTQTDIDKADIRAYFAQAYQELFDVEYADVPAHIGNICCGQFAVSRERIWMREKREYERMLDWAGRTNLTNDFGVGWVFEKVWHVIFGMEDTL</sequence>